<dbReference type="Gene3D" id="3.30.40.10">
    <property type="entry name" value="Zinc/RING finger domain, C3HC4 (zinc finger)"/>
    <property type="match status" value="1"/>
</dbReference>
<feature type="repeat" description="WD" evidence="4">
    <location>
        <begin position="8"/>
        <end position="37"/>
    </location>
</feature>
<dbReference type="InterPro" id="IPR019775">
    <property type="entry name" value="WD40_repeat_CS"/>
</dbReference>
<dbReference type="InterPro" id="IPR013761">
    <property type="entry name" value="SAM/pointed_sf"/>
</dbReference>
<dbReference type="SUPFAM" id="SSF57850">
    <property type="entry name" value="RING/U-box"/>
    <property type="match status" value="1"/>
</dbReference>
<dbReference type="PROSITE" id="PS00678">
    <property type="entry name" value="WD_REPEATS_1"/>
    <property type="match status" value="1"/>
</dbReference>
<dbReference type="SMART" id="SM00320">
    <property type="entry name" value="WD40"/>
    <property type="match status" value="5"/>
</dbReference>
<evidence type="ECO:0000259" key="6">
    <source>
        <dbReference type="PROSITE" id="PS51698"/>
    </source>
</evidence>
<dbReference type="PANTHER" id="PTHR46573:SF1">
    <property type="entry name" value="WD REPEAT, SAM AND U-BOX DOMAIN-CONTAINING PROTEIN 1"/>
    <property type="match status" value="1"/>
</dbReference>
<organism evidence="7 8">
    <name type="scientific">Pundamilia nyererei</name>
    <dbReference type="NCBI Taxonomy" id="303518"/>
    <lineage>
        <taxon>Eukaryota</taxon>
        <taxon>Metazoa</taxon>
        <taxon>Chordata</taxon>
        <taxon>Craniata</taxon>
        <taxon>Vertebrata</taxon>
        <taxon>Euteleostomi</taxon>
        <taxon>Actinopterygii</taxon>
        <taxon>Neopterygii</taxon>
        <taxon>Teleostei</taxon>
        <taxon>Neoteleostei</taxon>
        <taxon>Acanthomorphata</taxon>
        <taxon>Ovalentaria</taxon>
        <taxon>Cichlomorphae</taxon>
        <taxon>Cichliformes</taxon>
        <taxon>Cichlidae</taxon>
        <taxon>African cichlids</taxon>
        <taxon>Pseudocrenilabrinae</taxon>
        <taxon>Haplochromini</taxon>
        <taxon>Pundamilia</taxon>
    </lineage>
</organism>
<dbReference type="Pfam" id="PF00536">
    <property type="entry name" value="SAM_1"/>
    <property type="match status" value="1"/>
</dbReference>
<keyword evidence="2 4" id="KW-0853">WD repeat</keyword>
<dbReference type="InterPro" id="IPR001680">
    <property type="entry name" value="WD40_rpt"/>
</dbReference>
<dbReference type="InterPro" id="IPR013083">
    <property type="entry name" value="Znf_RING/FYVE/PHD"/>
</dbReference>
<evidence type="ECO:0000259" key="5">
    <source>
        <dbReference type="PROSITE" id="PS50105"/>
    </source>
</evidence>
<dbReference type="PROSITE" id="PS50082">
    <property type="entry name" value="WD_REPEATS_2"/>
    <property type="match status" value="3"/>
</dbReference>
<dbReference type="SMART" id="SM00504">
    <property type="entry name" value="Ubox"/>
    <property type="match status" value="1"/>
</dbReference>
<evidence type="ECO:0000256" key="3">
    <source>
        <dbReference type="ARBA" id="ARBA00022737"/>
    </source>
</evidence>
<gene>
    <name evidence="8" type="primary">LOC102203206</name>
</gene>
<evidence type="ECO:0000256" key="1">
    <source>
        <dbReference type="ARBA" id="ARBA00020894"/>
    </source>
</evidence>
<dbReference type="SUPFAM" id="SSF47769">
    <property type="entry name" value="SAM/Pointed domain"/>
    <property type="match status" value="1"/>
</dbReference>
<dbReference type="Gene3D" id="1.10.150.50">
    <property type="entry name" value="Transcription Factor, Ets-1"/>
    <property type="match status" value="1"/>
</dbReference>
<evidence type="ECO:0000313" key="7">
    <source>
        <dbReference type="Proteomes" id="UP000695023"/>
    </source>
</evidence>
<evidence type="ECO:0000256" key="4">
    <source>
        <dbReference type="PROSITE-ProRule" id="PRU00221"/>
    </source>
</evidence>
<dbReference type="Gene3D" id="2.130.10.10">
    <property type="entry name" value="YVTN repeat-like/Quinoprotein amine dehydrogenase"/>
    <property type="match status" value="2"/>
</dbReference>
<dbReference type="Pfam" id="PF04564">
    <property type="entry name" value="U-box"/>
    <property type="match status" value="1"/>
</dbReference>
<protein>
    <recommendedName>
        <fullName evidence="1">WD repeat, SAM and U-box domain-containing protein 1</fullName>
    </recommendedName>
</protein>
<feature type="domain" description="SAM" evidence="5">
    <location>
        <begin position="301"/>
        <end position="364"/>
    </location>
</feature>
<dbReference type="CDD" id="cd16655">
    <property type="entry name" value="RING-Ubox_WDSUB1-like"/>
    <property type="match status" value="1"/>
</dbReference>
<dbReference type="Pfam" id="PF00400">
    <property type="entry name" value="WD40"/>
    <property type="match status" value="5"/>
</dbReference>
<dbReference type="PROSITE" id="PS50294">
    <property type="entry name" value="WD_REPEATS_REGION"/>
    <property type="match status" value="1"/>
</dbReference>
<name>A0A9Y6M824_9CICH</name>
<dbReference type="GO" id="GO:0016567">
    <property type="term" value="P:protein ubiquitination"/>
    <property type="evidence" value="ECO:0007669"/>
    <property type="project" value="InterPro"/>
</dbReference>
<dbReference type="GO" id="GO:0004842">
    <property type="term" value="F:ubiquitin-protein transferase activity"/>
    <property type="evidence" value="ECO:0007669"/>
    <property type="project" value="InterPro"/>
</dbReference>
<dbReference type="GeneID" id="102203206"/>
<dbReference type="Proteomes" id="UP000695023">
    <property type="component" value="Unplaced"/>
</dbReference>
<dbReference type="RefSeq" id="XP_013763754.1">
    <property type="nucleotide sequence ID" value="XM_013908300.1"/>
</dbReference>
<dbReference type="InterPro" id="IPR036322">
    <property type="entry name" value="WD40_repeat_dom_sf"/>
</dbReference>
<dbReference type="PROSITE" id="PS50105">
    <property type="entry name" value="SAM_DOMAIN"/>
    <property type="match status" value="1"/>
</dbReference>
<sequence length="453" mass="49514">MVSLICTLRHHTDEVTCCAFSPSLLATSSGDKTLRVYTTADFSELPFSPLRGHGYGVHCCCFSSCGSFLLSCSTDGSVIVWSAETGEVKATLEHPGRSPLRVCALAPDSSLLLAGACDGTAALWDFRSKTLRRCATISEASVVACCFSPCAQMFVTGCTRGDLKLWDAYTSLLHAEKDAHDLGVTCCCFAPQFIVNGCCVEFRLASCGQDSQLKIWIVSQREGAGRPTPLPQLPHLSAPSLDCRAGETGRERGRESVLTASTLKPLCRIEEFYYSAAAESKETQCQGRKLPGHSGLLLTDWSEDDVQTWLRDEGLVELVGVFKANNIDGPELSQLNKETAAELGIESVGLRGRLLRRIEALKAEQNGSEAPDEFMCPITRELMKDPVIAADGYSYERESIESWIRGKNKTSPMTNLPLQTTLLTPNRSLKMAITRWKSNQELRVAEHLITKAD</sequence>
<dbReference type="InterPro" id="IPR015943">
    <property type="entry name" value="WD40/YVTN_repeat-like_dom_sf"/>
</dbReference>
<dbReference type="SMART" id="SM00454">
    <property type="entry name" value="SAM"/>
    <property type="match status" value="1"/>
</dbReference>
<accession>A0A9Y6M824</accession>
<dbReference type="PANTHER" id="PTHR46573">
    <property type="entry name" value="WD REPEAT, SAM AND U-BOX DOMAIN-CONTAINING PROTEIN 1"/>
    <property type="match status" value="1"/>
</dbReference>
<feature type="repeat" description="WD" evidence="4">
    <location>
        <begin position="104"/>
        <end position="134"/>
    </location>
</feature>
<dbReference type="InterPro" id="IPR052085">
    <property type="entry name" value="WD-SAM-U-box"/>
</dbReference>
<dbReference type="InterPro" id="IPR003613">
    <property type="entry name" value="Ubox_domain"/>
</dbReference>
<keyword evidence="7" id="KW-1185">Reference proteome</keyword>
<dbReference type="CDD" id="cd00200">
    <property type="entry name" value="WD40"/>
    <property type="match status" value="1"/>
</dbReference>
<dbReference type="InterPro" id="IPR001660">
    <property type="entry name" value="SAM"/>
</dbReference>
<reference evidence="8" key="1">
    <citation type="submission" date="2025-08" db="UniProtKB">
        <authorList>
            <consortium name="RefSeq"/>
        </authorList>
    </citation>
    <scope>IDENTIFICATION</scope>
</reference>
<dbReference type="SUPFAM" id="SSF50978">
    <property type="entry name" value="WD40 repeat-like"/>
    <property type="match status" value="1"/>
</dbReference>
<dbReference type="AlphaFoldDB" id="A0A9Y6M824"/>
<evidence type="ECO:0000313" key="8">
    <source>
        <dbReference type="RefSeq" id="XP_013763754.1"/>
    </source>
</evidence>
<feature type="domain" description="U-box" evidence="6">
    <location>
        <begin position="369"/>
        <end position="443"/>
    </location>
</feature>
<proteinExistence type="predicted"/>
<evidence type="ECO:0000256" key="2">
    <source>
        <dbReference type="ARBA" id="ARBA00022574"/>
    </source>
</evidence>
<keyword evidence="3" id="KW-0677">Repeat</keyword>
<dbReference type="PROSITE" id="PS51698">
    <property type="entry name" value="U_BOX"/>
    <property type="match status" value="1"/>
</dbReference>
<feature type="repeat" description="WD" evidence="4">
    <location>
        <begin position="50"/>
        <end position="91"/>
    </location>
</feature>